<feature type="region of interest" description="Disordered" evidence="1">
    <location>
        <begin position="1"/>
        <end position="60"/>
    </location>
</feature>
<accession>A0ABZ1DZ72</accession>
<evidence type="ECO:0000313" key="2">
    <source>
        <dbReference type="EMBL" id="WRY33297.1"/>
    </source>
</evidence>
<proteinExistence type="predicted"/>
<evidence type="ECO:0000256" key="1">
    <source>
        <dbReference type="SAM" id="MobiDB-lite"/>
    </source>
</evidence>
<protein>
    <submittedName>
        <fullName evidence="2">Uncharacterized protein</fullName>
    </submittedName>
</protein>
<reference evidence="2 3" key="1">
    <citation type="submission" date="2023-09" db="EMBL/GenBank/DDBJ databases">
        <title>Thioclava shenzhenensis sp. nov., a multidrug resistant bacteria-antagonizing species isolated from coastal seawater.</title>
        <authorList>
            <person name="Long M."/>
        </authorList>
    </citation>
    <scope>NUCLEOTIDE SEQUENCE [LARGE SCALE GENOMIC DNA]</scope>
    <source>
        <strain evidence="2 3">FTW29</strain>
    </source>
</reference>
<gene>
    <name evidence="2" type="ORF">RPE78_11480</name>
</gene>
<dbReference type="RefSeq" id="WP_406720622.1">
    <property type="nucleotide sequence ID" value="NZ_CP135443.1"/>
</dbReference>
<dbReference type="Proteomes" id="UP001623290">
    <property type="component" value="Chromosome"/>
</dbReference>
<organism evidence="2 3">
    <name type="scientific">Thioclava litoralis</name>
    <dbReference type="NCBI Taxonomy" id="3076557"/>
    <lineage>
        <taxon>Bacteria</taxon>
        <taxon>Pseudomonadati</taxon>
        <taxon>Pseudomonadota</taxon>
        <taxon>Alphaproteobacteria</taxon>
        <taxon>Rhodobacterales</taxon>
        <taxon>Paracoccaceae</taxon>
        <taxon>Thioclava</taxon>
    </lineage>
</organism>
<keyword evidence="3" id="KW-1185">Reference proteome</keyword>
<feature type="compositionally biased region" description="Basic and acidic residues" evidence="1">
    <location>
        <begin position="27"/>
        <end position="36"/>
    </location>
</feature>
<feature type="compositionally biased region" description="Basic and acidic residues" evidence="1">
    <location>
        <begin position="44"/>
        <end position="53"/>
    </location>
</feature>
<evidence type="ECO:0000313" key="3">
    <source>
        <dbReference type="Proteomes" id="UP001623290"/>
    </source>
</evidence>
<sequence>MGRTRLVQTSGRGKKGGARSSLGSAHADIDVRDLRMMPKGASEPNKRDSDVKRASSHPLQGRCFLPDPPLAFIPFSEWFQTFLYPPSG</sequence>
<dbReference type="EMBL" id="CP135443">
    <property type="protein sequence ID" value="WRY33297.1"/>
    <property type="molecule type" value="Genomic_DNA"/>
</dbReference>
<name>A0ABZ1DZ72_9RHOB</name>